<gene>
    <name evidence="8" type="ORF">NEMVEDRAFT_v1g247547</name>
</gene>
<protein>
    <recommendedName>
        <fullName evidence="7">Transcriptional repressor p66 coiled-coil MBD2-interaction domain-containing protein</fullName>
    </recommendedName>
</protein>
<dbReference type="Proteomes" id="UP000001593">
    <property type="component" value="Unassembled WGS sequence"/>
</dbReference>
<feature type="region of interest" description="Disordered" evidence="6">
    <location>
        <begin position="342"/>
        <end position="373"/>
    </location>
</feature>
<dbReference type="GO" id="GO:0016581">
    <property type="term" value="C:NuRD complex"/>
    <property type="evidence" value="ECO:0000318"/>
    <property type="project" value="GO_Central"/>
</dbReference>
<feature type="compositionally biased region" description="Basic residues" evidence="6">
    <location>
        <begin position="620"/>
        <end position="635"/>
    </location>
</feature>
<reference evidence="8 9" key="1">
    <citation type="journal article" date="2007" name="Science">
        <title>Sea anemone genome reveals ancestral eumetazoan gene repertoire and genomic organization.</title>
        <authorList>
            <person name="Putnam N.H."/>
            <person name="Srivastava M."/>
            <person name="Hellsten U."/>
            <person name="Dirks B."/>
            <person name="Chapman J."/>
            <person name="Salamov A."/>
            <person name="Terry A."/>
            <person name="Shapiro H."/>
            <person name="Lindquist E."/>
            <person name="Kapitonov V.V."/>
            <person name="Jurka J."/>
            <person name="Genikhovich G."/>
            <person name="Grigoriev I.V."/>
            <person name="Lucas S.M."/>
            <person name="Steele R.E."/>
            <person name="Finnerty J.R."/>
            <person name="Technau U."/>
            <person name="Martindale M.Q."/>
            <person name="Rokhsar D.S."/>
        </authorList>
    </citation>
    <scope>NUCLEOTIDE SEQUENCE [LARGE SCALE GENOMIC DNA]</scope>
    <source>
        <strain evidence="9">CH2 X CH6</strain>
    </source>
</reference>
<keyword evidence="3" id="KW-0175">Coiled coil</keyword>
<proteinExistence type="predicted"/>
<dbReference type="eggNOG" id="KOG3740">
    <property type="taxonomic scope" value="Eukaryota"/>
</dbReference>
<accession>A7SUU6</accession>
<feature type="compositionally biased region" description="Polar residues" evidence="6">
    <location>
        <begin position="343"/>
        <end position="362"/>
    </location>
</feature>
<feature type="domain" description="Transcriptional repressor p66 coiled-coil MBD2-interaction" evidence="7">
    <location>
        <begin position="237"/>
        <end position="283"/>
    </location>
</feature>
<dbReference type="STRING" id="45351.A7SUU6"/>
<feature type="compositionally biased region" description="Acidic residues" evidence="6">
    <location>
        <begin position="227"/>
        <end position="237"/>
    </location>
</feature>
<evidence type="ECO:0000256" key="1">
    <source>
        <dbReference type="ARBA" id="ARBA00004123"/>
    </source>
</evidence>
<evidence type="ECO:0000256" key="4">
    <source>
        <dbReference type="ARBA" id="ARBA00023163"/>
    </source>
</evidence>
<dbReference type="PANTHER" id="PTHR13455:SF7">
    <property type="entry name" value="SIMJANG, ISOFORM E"/>
    <property type="match status" value="1"/>
</dbReference>
<keyword evidence="9" id="KW-1185">Reference proteome</keyword>
<feature type="region of interest" description="Disordered" evidence="6">
    <location>
        <begin position="156"/>
        <end position="179"/>
    </location>
</feature>
<dbReference type="OMA" id="TSKHCSS"/>
<feature type="region of interest" description="Disordered" evidence="6">
    <location>
        <begin position="213"/>
        <end position="237"/>
    </location>
</feature>
<keyword evidence="5" id="KW-0539">Nucleus</keyword>
<evidence type="ECO:0000313" key="9">
    <source>
        <dbReference type="Proteomes" id="UP000001593"/>
    </source>
</evidence>
<feature type="region of interest" description="Disordered" evidence="6">
    <location>
        <begin position="597"/>
        <end position="635"/>
    </location>
</feature>
<dbReference type="KEGG" id="nve:5503591"/>
<feature type="region of interest" description="Disordered" evidence="6">
    <location>
        <begin position="1"/>
        <end position="142"/>
    </location>
</feature>
<keyword evidence="2" id="KW-0805">Transcription regulation</keyword>
<dbReference type="Pfam" id="PF16563">
    <property type="entry name" value="P66_CC"/>
    <property type="match status" value="1"/>
</dbReference>
<dbReference type="InParanoid" id="A7SUU6"/>
<feature type="region of interest" description="Disordered" evidence="6">
    <location>
        <begin position="410"/>
        <end position="446"/>
    </location>
</feature>
<evidence type="ECO:0000256" key="3">
    <source>
        <dbReference type="ARBA" id="ARBA00023054"/>
    </source>
</evidence>
<dbReference type="FunCoup" id="A7SUU6">
    <property type="interactions" value="273"/>
</dbReference>
<feature type="compositionally biased region" description="Basic and acidic residues" evidence="6">
    <location>
        <begin position="102"/>
        <end position="139"/>
    </location>
</feature>
<evidence type="ECO:0000259" key="7">
    <source>
        <dbReference type="Pfam" id="PF16563"/>
    </source>
</evidence>
<dbReference type="AlphaFoldDB" id="A7SUU6"/>
<name>A7SUU6_NEMVE</name>
<evidence type="ECO:0000256" key="5">
    <source>
        <dbReference type="ARBA" id="ARBA00023242"/>
    </source>
</evidence>
<feature type="compositionally biased region" description="Polar residues" evidence="6">
    <location>
        <begin position="214"/>
        <end position="223"/>
    </location>
</feature>
<organism evidence="8 9">
    <name type="scientific">Nematostella vectensis</name>
    <name type="common">Starlet sea anemone</name>
    <dbReference type="NCBI Taxonomy" id="45351"/>
    <lineage>
        <taxon>Eukaryota</taxon>
        <taxon>Metazoa</taxon>
        <taxon>Cnidaria</taxon>
        <taxon>Anthozoa</taxon>
        <taxon>Hexacorallia</taxon>
        <taxon>Actiniaria</taxon>
        <taxon>Edwardsiidae</taxon>
        <taxon>Nematostella</taxon>
    </lineage>
</organism>
<feature type="region of interest" description="Disordered" evidence="6">
    <location>
        <begin position="296"/>
        <end position="321"/>
    </location>
</feature>
<evidence type="ECO:0000256" key="2">
    <source>
        <dbReference type="ARBA" id="ARBA00023015"/>
    </source>
</evidence>
<feature type="compositionally biased region" description="Polar residues" evidence="6">
    <location>
        <begin position="37"/>
        <end position="57"/>
    </location>
</feature>
<dbReference type="InterPro" id="IPR032346">
    <property type="entry name" value="P66_CC"/>
</dbReference>
<feature type="compositionally biased region" description="Basic and acidic residues" evidence="6">
    <location>
        <begin position="1"/>
        <end position="36"/>
    </location>
</feature>
<feature type="compositionally biased region" description="Low complexity" evidence="6">
    <location>
        <begin position="427"/>
        <end position="441"/>
    </location>
</feature>
<feature type="compositionally biased region" description="Low complexity" evidence="6">
    <location>
        <begin position="607"/>
        <end position="619"/>
    </location>
</feature>
<keyword evidence="4" id="KW-0804">Transcription</keyword>
<dbReference type="Gene3D" id="6.10.250.1650">
    <property type="match status" value="1"/>
</dbReference>
<dbReference type="GO" id="GO:0000122">
    <property type="term" value="P:negative regulation of transcription by RNA polymerase II"/>
    <property type="evidence" value="ECO:0000318"/>
    <property type="project" value="GO_Central"/>
</dbReference>
<dbReference type="HOGENOM" id="CLU_379621_0_0_1"/>
<comment type="subcellular location">
    <subcellularLocation>
        <location evidence="1">Nucleus</location>
    </subcellularLocation>
</comment>
<evidence type="ECO:0000313" key="8">
    <source>
        <dbReference type="EMBL" id="EDO32520.1"/>
    </source>
</evidence>
<evidence type="ECO:0000256" key="6">
    <source>
        <dbReference type="SAM" id="MobiDB-lite"/>
    </source>
</evidence>
<dbReference type="InterPro" id="IPR040386">
    <property type="entry name" value="P66"/>
</dbReference>
<dbReference type="EMBL" id="DS469820">
    <property type="protein sequence ID" value="EDO32520.1"/>
    <property type="molecule type" value="Genomic_DNA"/>
</dbReference>
<sequence>MDSEIVSKESERKKLSPEIGDGIREVASEENSEKSIETSAASETATKSPSTENTGSTKSDKDDVVEISSDDDSDKISANPTDVQEPMDLTAPKPDSDMSNPTEEKPNDTKLGIVKEKSDEGVKKGDTLADKEGVVKEGSDSDECISQEDMLAKLGLSSVKSKKKESMSNGVDKRPLIPHKPKESIVDFLRAPKLKNTEPPKQKLNGDAAIVINGVNSDESNPGTPEVVDEDELEDDNELQAKEQLIEELRQELRNEEAKLMLLKRLQAAQNDTSRNTSKYQKEKENEKLLSSMQFSTKSVGQLPSKKGQGLPPPPPLKTHVTTAGTYQPPIAIQPKLLPKVGVQQSQHASSLNTAKQPSTVQGIKGSAASPCTGTSAIKDLQNVISSMSTNLIHPTPLYMRTGNQASVYTASSQSSPVRPTPVRANSSTGASSSSPSGYSSFPAHGSTGPNKACLSQAMSAGKQAAAKMALRKQLEKTLLQIPPPKPPPPEWSFLPSLNSTEFMTLVGFEMVVDVLAHKKSVTGGSELSSPSLCGQCGTDFTPGWKAKPKNKEGVLMCEKCSTVNVKKELKAEHTARLKAAFLKALKQEQEIEQKMGEVTPIAPKPQSQKGSSSSSSSGHQHHHVSHSQGILHRHHQHVQPGIYHHHGQQHSDSLLFQLQQQHIQQQQQELEVARHQADIRWHPYLNTQHHHSHKPQHHHSYVSDSDRQYLLDMIPSLPAQSLGYSSSRI</sequence>
<dbReference type="PANTHER" id="PTHR13455">
    <property type="entry name" value="TRANSCRIPTIONAL REPRESSOR P66-RELATED"/>
    <property type="match status" value="1"/>
</dbReference>